<reference evidence="2 3" key="1">
    <citation type="journal article" date="2014" name="Nat. Commun.">
        <title>Klebsormidium flaccidum genome reveals primary factors for plant terrestrial adaptation.</title>
        <authorList>
            <person name="Hori K."/>
            <person name="Maruyama F."/>
            <person name="Fujisawa T."/>
            <person name="Togashi T."/>
            <person name="Yamamoto N."/>
            <person name="Seo M."/>
            <person name="Sato S."/>
            <person name="Yamada T."/>
            <person name="Mori H."/>
            <person name="Tajima N."/>
            <person name="Moriyama T."/>
            <person name="Ikeuchi M."/>
            <person name="Watanabe M."/>
            <person name="Wada H."/>
            <person name="Kobayashi K."/>
            <person name="Saito M."/>
            <person name="Masuda T."/>
            <person name="Sasaki-Sekimoto Y."/>
            <person name="Mashiguchi K."/>
            <person name="Awai K."/>
            <person name="Shimojima M."/>
            <person name="Masuda S."/>
            <person name="Iwai M."/>
            <person name="Nobusawa T."/>
            <person name="Narise T."/>
            <person name="Kondo S."/>
            <person name="Saito H."/>
            <person name="Sato R."/>
            <person name="Murakawa M."/>
            <person name="Ihara Y."/>
            <person name="Oshima-Yamada Y."/>
            <person name="Ohtaka K."/>
            <person name="Satoh M."/>
            <person name="Sonobe K."/>
            <person name="Ishii M."/>
            <person name="Ohtani R."/>
            <person name="Kanamori-Sato M."/>
            <person name="Honoki R."/>
            <person name="Miyazaki D."/>
            <person name="Mochizuki H."/>
            <person name="Umetsu J."/>
            <person name="Higashi K."/>
            <person name="Shibata D."/>
            <person name="Kamiya Y."/>
            <person name="Sato N."/>
            <person name="Nakamura Y."/>
            <person name="Tabata S."/>
            <person name="Ida S."/>
            <person name="Kurokawa K."/>
            <person name="Ohta H."/>
        </authorList>
    </citation>
    <scope>NUCLEOTIDE SEQUENCE [LARGE SCALE GENOMIC DNA]</scope>
    <source>
        <strain evidence="2 3">NIES-2285</strain>
    </source>
</reference>
<feature type="region of interest" description="Disordered" evidence="1">
    <location>
        <begin position="1"/>
        <end position="64"/>
    </location>
</feature>
<organism evidence="2 3">
    <name type="scientific">Klebsormidium nitens</name>
    <name type="common">Green alga</name>
    <name type="synonym">Ulothrix nitens</name>
    <dbReference type="NCBI Taxonomy" id="105231"/>
    <lineage>
        <taxon>Eukaryota</taxon>
        <taxon>Viridiplantae</taxon>
        <taxon>Streptophyta</taxon>
        <taxon>Klebsormidiophyceae</taxon>
        <taxon>Klebsormidiales</taxon>
        <taxon>Klebsormidiaceae</taxon>
        <taxon>Klebsormidium</taxon>
    </lineage>
</organism>
<dbReference type="InterPro" id="IPR016024">
    <property type="entry name" value="ARM-type_fold"/>
</dbReference>
<dbReference type="STRING" id="105231.A0A1Y1IG12"/>
<dbReference type="OrthoDB" id="1677190at2759"/>
<dbReference type="SUPFAM" id="SSF48371">
    <property type="entry name" value="ARM repeat"/>
    <property type="match status" value="1"/>
</dbReference>
<dbReference type="PANTHER" id="PTHR48151">
    <property type="entry name" value="SH3 DOMAIN-CONTAINING PROTEIN"/>
    <property type="match status" value="1"/>
</dbReference>
<evidence type="ECO:0000256" key="1">
    <source>
        <dbReference type="SAM" id="MobiDB-lite"/>
    </source>
</evidence>
<dbReference type="PANTHER" id="PTHR48151:SF3">
    <property type="entry name" value="SH3 DOMAIN-CONTAINING PROTEIN"/>
    <property type="match status" value="1"/>
</dbReference>
<dbReference type="Proteomes" id="UP000054558">
    <property type="component" value="Unassembled WGS sequence"/>
</dbReference>
<gene>
    <name evidence="2" type="ORF">KFL_005610010</name>
</gene>
<name>A0A1Y1IG12_KLENI</name>
<feature type="region of interest" description="Disordered" evidence="1">
    <location>
        <begin position="140"/>
        <end position="163"/>
    </location>
</feature>
<accession>A0A1Y1IG12</accession>
<keyword evidence="3" id="KW-1185">Reference proteome</keyword>
<feature type="compositionally biased region" description="Low complexity" evidence="1">
    <location>
        <begin position="45"/>
        <end position="56"/>
    </location>
</feature>
<evidence type="ECO:0000313" key="3">
    <source>
        <dbReference type="Proteomes" id="UP000054558"/>
    </source>
</evidence>
<proteinExistence type="predicted"/>
<dbReference type="EMBL" id="DF237510">
    <property type="protein sequence ID" value="GAQ89774.1"/>
    <property type="molecule type" value="Genomic_DNA"/>
</dbReference>
<sequence length="502" mass="52602">MAANGGAPGNLMDLMDHTPAQSGKKAEKSSKKGASSSGLPVDGVPPQASKAQAPPADAKKKKPISYGQLAKSVIELAASGDQKTTQKQLVSSIFPKLSVFSTVDIQLVPAFLKLLQVEDRATLRYVFYYLGRILGEVGTSKSAPQTPGTAGPNWEALGGSSTPTAGDKTELINQVVNKLAEEAGKKDPASHGRRVAALSALAHAPPFLEGAMRKLAQAAFEMLAQVNDGSKLKRAKRGIFGRSSIDKETALRANLQYAALAALRRLPADPGNQQLLNYSAQGVGAADPVAARHALAILCTLAIANPTGVASALSKMSKDGSISLGEQVQCPDVFARVYLARLSSILLFAPSLARPDLQSQFGALLFKLILDPSTKVSLEAINCMVGSINGEGSPDARAHAWMLLQKASMVVENGGEEPKPKKGAAAAAPTVKTVEPVLSVAAQRLEYILRSESRPALHAACRAVAEWGRARAYAGNYADEPAAPAEKVEVPADTGLFADLDF</sequence>
<dbReference type="InterPro" id="IPR053296">
    <property type="entry name" value="TSET_member_tstB"/>
</dbReference>
<dbReference type="OMA" id="CDNNERT"/>
<evidence type="ECO:0000313" key="2">
    <source>
        <dbReference type="EMBL" id="GAQ89774.1"/>
    </source>
</evidence>
<feature type="non-terminal residue" evidence="2">
    <location>
        <position position="502"/>
    </location>
</feature>
<dbReference type="AlphaFoldDB" id="A0A1Y1IG12"/>
<protein>
    <submittedName>
        <fullName evidence="2">Uncharacterized protein</fullName>
    </submittedName>
</protein>